<dbReference type="AlphaFoldDB" id="A0A9X1NN30"/>
<dbReference type="EMBL" id="JAJOMB010000027">
    <property type="protein sequence ID" value="MCD5316161.1"/>
    <property type="molecule type" value="Genomic_DNA"/>
</dbReference>
<dbReference type="RefSeq" id="WP_231449013.1">
    <property type="nucleotide sequence ID" value="NZ_JAJOMB010000027.1"/>
</dbReference>
<protein>
    <submittedName>
        <fullName evidence="1">Uncharacterized protein</fullName>
    </submittedName>
</protein>
<accession>A0A9X1NN30</accession>
<evidence type="ECO:0000313" key="2">
    <source>
        <dbReference type="Proteomes" id="UP001138997"/>
    </source>
</evidence>
<comment type="caution">
    <text evidence="1">The sequence shown here is derived from an EMBL/GenBank/DDBJ whole genome shotgun (WGS) entry which is preliminary data.</text>
</comment>
<dbReference type="Proteomes" id="UP001138997">
    <property type="component" value="Unassembled WGS sequence"/>
</dbReference>
<organism evidence="1 2">
    <name type="scientific">Kineosporia babensis</name>
    <dbReference type="NCBI Taxonomy" id="499548"/>
    <lineage>
        <taxon>Bacteria</taxon>
        <taxon>Bacillati</taxon>
        <taxon>Actinomycetota</taxon>
        <taxon>Actinomycetes</taxon>
        <taxon>Kineosporiales</taxon>
        <taxon>Kineosporiaceae</taxon>
        <taxon>Kineosporia</taxon>
    </lineage>
</organism>
<evidence type="ECO:0000313" key="1">
    <source>
        <dbReference type="EMBL" id="MCD5316161.1"/>
    </source>
</evidence>
<sequence>MSFADMLDAGISRMTEPAPEVMLERWFMNANPEQARTMAIEHLHRPREHEDLHKWWQNPGSSIHFPTSHADLDQAAYELRGTTHQVKIFSAIQRVEGKVKQGTLGFTHLETSLEAFKAAMLGVYAKRELQIKLLRPARIAGFQGPRWWHSQLPELLK</sequence>
<gene>
    <name evidence="1" type="ORF">LR394_35225</name>
</gene>
<name>A0A9X1NN30_9ACTN</name>
<reference evidence="1" key="1">
    <citation type="submission" date="2021-11" db="EMBL/GenBank/DDBJ databases">
        <title>Streptomyces corallinus and Kineosporia corallina sp. nov., two new coral-derived marine actinobacteria.</title>
        <authorList>
            <person name="Buangrab K."/>
            <person name="Sutthacheep M."/>
            <person name="Yeemin T."/>
            <person name="Harunari E."/>
            <person name="Igarashi Y."/>
            <person name="Sripreechasak P."/>
            <person name="Kanchanasin P."/>
            <person name="Tanasupawat S."/>
            <person name="Phongsopitanun W."/>
        </authorList>
    </citation>
    <scope>NUCLEOTIDE SEQUENCE</scope>
    <source>
        <strain evidence="1">JCM 31032</strain>
    </source>
</reference>
<proteinExistence type="predicted"/>
<keyword evidence="2" id="KW-1185">Reference proteome</keyword>